<evidence type="ECO:0000313" key="2">
    <source>
        <dbReference type="EMBL" id="KAF3325897.1"/>
    </source>
</evidence>
<feature type="transmembrane region" description="Helical" evidence="1">
    <location>
        <begin position="68"/>
        <end position="90"/>
    </location>
</feature>
<gene>
    <name evidence="2" type="ORF">FCM35_KLT08977</name>
</gene>
<reference evidence="2" key="1">
    <citation type="submission" date="2020-01" db="EMBL/GenBank/DDBJ databases">
        <title>Genome sequence of Kobresia littledalei, the first chromosome-level genome in the family Cyperaceae.</title>
        <authorList>
            <person name="Qu G."/>
        </authorList>
    </citation>
    <scope>NUCLEOTIDE SEQUENCE</scope>
    <source>
        <strain evidence="2">C.B.Clarke</strain>
        <tissue evidence="2">Leaf</tissue>
    </source>
</reference>
<dbReference type="Proteomes" id="UP000623129">
    <property type="component" value="Unassembled WGS sequence"/>
</dbReference>
<dbReference type="OrthoDB" id="2020776at2759"/>
<feature type="transmembrane region" description="Helical" evidence="1">
    <location>
        <begin position="35"/>
        <end position="56"/>
    </location>
</feature>
<sequence length="147" mass="15897">MIERLLITSKAYISAANYGIAEGVDPFLGRKSSQIVAHVASGLFQIVLLHLLITLIKRLGSCLSLVRHLLVVIQAYLAIYLATLTVTALVTDLESLRSVECGICGGNETIEYLGRRQYHNTTRGAGHEDKRGAYGSNIVVAGNVEKA</sequence>
<dbReference type="AlphaFoldDB" id="A0A833QPX9"/>
<comment type="caution">
    <text evidence="2">The sequence shown here is derived from an EMBL/GenBank/DDBJ whole genome shotgun (WGS) entry which is preliminary data.</text>
</comment>
<organism evidence="2 3">
    <name type="scientific">Carex littledalei</name>
    <dbReference type="NCBI Taxonomy" id="544730"/>
    <lineage>
        <taxon>Eukaryota</taxon>
        <taxon>Viridiplantae</taxon>
        <taxon>Streptophyta</taxon>
        <taxon>Embryophyta</taxon>
        <taxon>Tracheophyta</taxon>
        <taxon>Spermatophyta</taxon>
        <taxon>Magnoliopsida</taxon>
        <taxon>Liliopsida</taxon>
        <taxon>Poales</taxon>
        <taxon>Cyperaceae</taxon>
        <taxon>Cyperoideae</taxon>
        <taxon>Cariceae</taxon>
        <taxon>Carex</taxon>
        <taxon>Carex subgen. Euthyceras</taxon>
    </lineage>
</organism>
<dbReference type="PANTHER" id="PTHR35310:SF1">
    <property type="entry name" value="CELL WALL INTEGRITY_STRESS RESPONSE COMPONENT-LIKE PROTEIN"/>
    <property type="match status" value="1"/>
</dbReference>
<keyword evidence="1" id="KW-0472">Membrane</keyword>
<evidence type="ECO:0000256" key="1">
    <source>
        <dbReference type="SAM" id="Phobius"/>
    </source>
</evidence>
<name>A0A833QPX9_9POAL</name>
<keyword evidence="1" id="KW-1133">Transmembrane helix</keyword>
<evidence type="ECO:0000313" key="3">
    <source>
        <dbReference type="Proteomes" id="UP000623129"/>
    </source>
</evidence>
<keyword evidence="3" id="KW-1185">Reference proteome</keyword>
<dbReference type="EMBL" id="SWLB01000019">
    <property type="protein sequence ID" value="KAF3325897.1"/>
    <property type="molecule type" value="Genomic_DNA"/>
</dbReference>
<keyword evidence="1" id="KW-0812">Transmembrane</keyword>
<proteinExistence type="predicted"/>
<dbReference type="PANTHER" id="PTHR35310">
    <property type="entry name" value="CELL WALL INTEGRITY/STRESS RESPONSE COMPONENT-LIKE PROTEIN"/>
    <property type="match status" value="1"/>
</dbReference>
<accession>A0A833QPX9</accession>
<protein>
    <submittedName>
        <fullName evidence="2">Uncharacterized protein</fullName>
    </submittedName>
</protein>